<name>A0ABN7Z534_9BURK</name>
<dbReference type="PANTHER" id="PTHR43179">
    <property type="entry name" value="RHAMNOSYLTRANSFERASE WBBL"/>
    <property type="match status" value="1"/>
</dbReference>
<gene>
    <name evidence="6" type="ORF">LMG21510_03708</name>
</gene>
<keyword evidence="4" id="KW-0472">Membrane</keyword>
<dbReference type="InterPro" id="IPR001173">
    <property type="entry name" value="Glyco_trans_2-like"/>
</dbReference>
<proteinExistence type="inferred from homology"/>
<dbReference type="CDD" id="cd00761">
    <property type="entry name" value="Glyco_tranf_GTA_type"/>
    <property type="match status" value="1"/>
</dbReference>
<dbReference type="Proteomes" id="UP000721236">
    <property type="component" value="Unassembled WGS sequence"/>
</dbReference>
<comment type="caution">
    <text evidence="6">The sequence shown here is derived from an EMBL/GenBank/DDBJ whole genome shotgun (WGS) entry which is preliminary data.</text>
</comment>
<dbReference type="Gene3D" id="3.90.550.10">
    <property type="entry name" value="Spore Coat Polysaccharide Biosynthesis Protein SpsA, Chain A"/>
    <property type="match status" value="1"/>
</dbReference>
<protein>
    <recommendedName>
        <fullName evidence="5">Glycosyltransferase 2-like domain-containing protein</fullName>
    </recommendedName>
</protein>
<comment type="similarity">
    <text evidence="1">Belongs to the glycosyltransferase 2 family.</text>
</comment>
<evidence type="ECO:0000256" key="4">
    <source>
        <dbReference type="SAM" id="Phobius"/>
    </source>
</evidence>
<evidence type="ECO:0000313" key="7">
    <source>
        <dbReference type="Proteomes" id="UP000721236"/>
    </source>
</evidence>
<feature type="domain" description="Glycosyltransferase 2-like" evidence="5">
    <location>
        <begin position="9"/>
        <end position="120"/>
    </location>
</feature>
<evidence type="ECO:0000256" key="2">
    <source>
        <dbReference type="ARBA" id="ARBA00022676"/>
    </source>
</evidence>
<dbReference type="Pfam" id="PF00535">
    <property type="entry name" value="Glycos_transf_2"/>
    <property type="match status" value="1"/>
</dbReference>
<feature type="transmembrane region" description="Helical" evidence="4">
    <location>
        <begin position="297"/>
        <end position="315"/>
    </location>
</feature>
<feature type="transmembrane region" description="Helical" evidence="4">
    <location>
        <begin position="268"/>
        <end position="285"/>
    </location>
</feature>
<reference evidence="6 7" key="1">
    <citation type="submission" date="2021-08" db="EMBL/GenBank/DDBJ databases">
        <authorList>
            <person name="Peeters C."/>
        </authorList>
    </citation>
    <scope>NUCLEOTIDE SEQUENCE [LARGE SCALE GENOMIC DNA]</scope>
    <source>
        <strain evidence="6 7">LMG 21510</strain>
    </source>
</reference>
<evidence type="ECO:0000256" key="1">
    <source>
        <dbReference type="ARBA" id="ARBA00006739"/>
    </source>
</evidence>
<sequence>MHAPEPVISVVVPTYRRPDLLRRCLEALCAQDLEGQPYEVIVCDDGCQREVEDVVRELASASVHGVLRYTPVPETQGPAGARNLGWRMARSPVVAFTDDDTIPDRHWLREGLAAMAASPQSSGMSGRVVVPLPARPTDHERDTGGLATAEFVTANCFVRREALLRIGGFDERFTRAWREDSDLQFRLMELAGPIGRAERAVVTHPVRPARWGSSIAAQAKVYYDALLYKKHPRLYRTRIRPVPPWNYYVTVLALLVSLGAGLAGEPSVAVPALGVWAAFTLWFWLRRLRGAALTPAHVAEMFVTSILIPPLSMYWRLRGALDFRVAFL</sequence>
<dbReference type="InterPro" id="IPR029044">
    <property type="entry name" value="Nucleotide-diphossugar_trans"/>
</dbReference>
<feature type="transmembrane region" description="Helical" evidence="4">
    <location>
        <begin position="245"/>
        <end position="262"/>
    </location>
</feature>
<evidence type="ECO:0000259" key="5">
    <source>
        <dbReference type="Pfam" id="PF00535"/>
    </source>
</evidence>
<accession>A0ABN7Z534</accession>
<dbReference type="SUPFAM" id="SSF53448">
    <property type="entry name" value="Nucleotide-diphospho-sugar transferases"/>
    <property type="match status" value="1"/>
</dbReference>
<organism evidence="6 7">
    <name type="scientific">Cupriavidus respiraculi</name>
    <dbReference type="NCBI Taxonomy" id="195930"/>
    <lineage>
        <taxon>Bacteria</taxon>
        <taxon>Pseudomonadati</taxon>
        <taxon>Pseudomonadota</taxon>
        <taxon>Betaproteobacteria</taxon>
        <taxon>Burkholderiales</taxon>
        <taxon>Burkholderiaceae</taxon>
        <taxon>Cupriavidus</taxon>
    </lineage>
</organism>
<dbReference type="EMBL" id="CAJZAH010000004">
    <property type="protein sequence ID" value="CAG9179174.1"/>
    <property type="molecule type" value="Genomic_DNA"/>
</dbReference>
<keyword evidence="2" id="KW-0328">Glycosyltransferase</keyword>
<evidence type="ECO:0000313" key="6">
    <source>
        <dbReference type="EMBL" id="CAG9179174.1"/>
    </source>
</evidence>
<keyword evidence="7" id="KW-1185">Reference proteome</keyword>
<keyword evidence="3" id="KW-0808">Transferase</keyword>
<dbReference type="RefSeq" id="WP_224043301.1">
    <property type="nucleotide sequence ID" value="NZ_CAJZAH010000004.1"/>
</dbReference>
<evidence type="ECO:0000256" key="3">
    <source>
        <dbReference type="ARBA" id="ARBA00022679"/>
    </source>
</evidence>
<keyword evidence="4" id="KW-1133">Transmembrane helix</keyword>
<dbReference type="PANTHER" id="PTHR43179:SF12">
    <property type="entry name" value="GALACTOFURANOSYLTRANSFERASE GLFT2"/>
    <property type="match status" value="1"/>
</dbReference>
<keyword evidence="4" id="KW-0812">Transmembrane</keyword>